<comment type="caution">
    <text evidence="2">The sequence shown here is derived from an EMBL/GenBank/DDBJ whole genome shotgun (WGS) entry which is preliminary data.</text>
</comment>
<evidence type="ECO:0000313" key="2">
    <source>
        <dbReference type="EMBL" id="GFY34325.1"/>
    </source>
</evidence>
<evidence type="ECO:0000313" key="3">
    <source>
        <dbReference type="Proteomes" id="UP000887159"/>
    </source>
</evidence>
<keyword evidence="3" id="KW-1185">Reference proteome</keyword>
<feature type="region of interest" description="Disordered" evidence="1">
    <location>
        <begin position="1"/>
        <end position="28"/>
    </location>
</feature>
<dbReference type="Proteomes" id="UP000887159">
    <property type="component" value="Unassembled WGS sequence"/>
</dbReference>
<sequence length="147" mass="16963">MTRTTPDLAPPSPNYHTTPIGRRLSSREIQRAKPPYTTGLQRHLAPIHDTPATTELGVSDYWNYRSSACFYKRSPRPVIRDLSLKAKEQRNEVENLGHIPELEKRLQRHPRSTSEDVSLFFSEGLFISHWEGANRKLIGEMTNYFLS</sequence>
<protein>
    <submittedName>
        <fullName evidence="2">Uncharacterized protein</fullName>
    </submittedName>
</protein>
<reference evidence="2" key="1">
    <citation type="submission" date="2020-08" db="EMBL/GenBank/DDBJ databases">
        <title>Multicomponent nature underlies the extraordinary mechanical properties of spider dragline silk.</title>
        <authorList>
            <person name="Kono N."/>
            <person name="Nakamura H."/>
            <person name="Mori M."/>
            <person name="Yoshida Y."/>
            <person name="Ohtoshi R."/>
            <person name="Malay A.D."/>
            <person name="Moran D.A.P."/>
            <person name="Tomita M."/>
            <person name="Numata K."/>
            <person name="Arakawa K."/>
        </authorList>
    </citation>
    <scope>NUCLEOTIDE SEQUENCE</scope>
</reference>
<name>A0A8X6WGD7_TRICX</name>
<evidence type="ECO:0000256" key="1">
    <source>
        <dbReference type="SAM" id="MobiDB-lite"/>
    </source>
</evidence>
<dbReference type="AlphaFoldDB" id="A0A8X6WGD7"/>
<gene>
    <name evidence="2" type="ORF">TNCV_2506281</name>
</gene>
<organism evidence="2 3">
    <name type="scientific">Trichonephila clavipes</name>
    <name type="common">Golden silk orbweaver</name>
    <name type="synonym">Nephila clavipes</name>
    <dbReference type="NCBI Taxonomy" id="2585209"/>
    <lineage>
        <taxon>Eukaryota</taxon>
        <taxon>Metazoa</taxon>
        <taxon>Ecdysozoa</taxon>
        <taxon>Arthropoda</taxon>
        <taxon>Chelicerata</taxon>
        <taxon>Arachnida</taxon>
        <taxon>Araneae</taxon>
        <taxon>Araneomorphae</taxon>
        <taxon>Entelegynae</taxon>
        <taxon>Araneoidea</taxon>
        <taxon>Nephilidae</taxon>
        <taxon>Trichonephila</taxon>
    </lineage>
</organism>
<proteinExistence type="predicted"/>
<dbReference type="EMBL" id="BMAU01021422">
    <property type="protein sequence ID" value="GFY34325.1"/>
    <property type="molecule type" value="Genomic_DNA"/>
</dbReference>
<accession>A0A8X6WGD7</accession>